<reference evidence="2" key="1">
    <citation type="journal article" date="2023" name="Mol. Phylogenet. Evol.">
        <title>Genome-scale phylogeny and comparative genomics of the fungal order Sordariales.</title>
        <authorList>
            <person name="Hensen N."/>
            <person name="Bonometti L."/>
            <person name="Westerberg I."/>
            <person name="Brannstrom I.O."/>
            <person name="Guillou S."/>
            <person name="Cros-Aarteil S."/>
            <person name="Calhoun S."/>
            <person name="Haridas S."/>
            <person name="Kuo A."/>
            <person name="Mondo S."/>
            <person name="Pangilinan J."/>
            <person name="Riley R."/>
            <person name="LaButti K."/>
            <person name="Andreopoulos B."/>
            <person name="Lipzen A."/>
            <person name="Chen C."/>
            <person name="Yan M."/>
            <person name="Daum C."/>
            <person name="Ng V."/>
            <person name="Clum A."/>
            <person name="Steindorff A."/>
            <person name="Ohm R.A."/>
            <person name="Martin F."/>
            <person name="Silar P."/>
            <person name="Natvig D.O."/>
            <person name="Lalanne C."/>
            <person name="Gautier V."/>
            <person name="Ament-Velasquez S.L."/>
            <person name="Kruys A."/>
            <person name="Hutchinson M.I."/>
            <person name="Powell A.J."/>
            <person name="Barry K."/>
            <person name="Miller A.N."/>
            <person name="Grigoriev I.V."/>
            <person name="Debuchy R."/>
            <person name="Gladieux P."/>
            <person name="Hiltunen Thoren M."/>
            <person name="Johannesson H."/>
        </authorList>
    </citation>
    <scope>NUCLEOTIDE SEQUENCE</scope>
    <source>
        <strain evidence="2">CBS 118394</strain>
    </source>
</reference>
<feature type="signal peptide" evidence="1">
    <location>
        <begin position="1"/>
        <end position="24"/>
    </location>
</feature>
<gene>
    <name evidence="2" type="ORF">B0H66DRAFT_547679</name>
</gene>
<name>A0AAE0IHV4_9PEZI</name>
<accession>A0AAE0IHV4</accession>
<reference evidence="2" key="2">
    <citation type="submission" date="2023-06" db="EMBL/GenBank/DDBJ databases">
        <authorList>
            <consortium name="Lawrence Berkeley National Laboratory"/>
            <person name="Haridas S."/>
            <person name="Hensen N."/>
            <person name="Bonometti L."/>
            <person name="Westerberg I."/>
            <person name="Brannstrom I.O."/>
            <person name="Guillou S."/>
            <person name="Cros-Aarteil S."/>
            <person name="Calhoun S."/>
            <person name="Kuo A."/>
            <person name="Mondo S."/>
            <person name="Pangilinan J."/>
            <person name="Riley R."/>
            <person name="Labutti K."/>
            <person name="Andreopoulos B."/>
            <person name="Lipzen A."/>
            <person name="Chen C."/>
            <person name="Yanf M."/>
            <person name="Daum C."/>
            <person name="Ng V."/>
            <person name="Clum A."/>
            <person name="Steindorff A."/>
            <person name="Ohm R."/>
            <person name="Martin F."/>
            <person name="Silar P."/>
            <person name="Natvig D."/>
            <person name="Lalanne C."/>
            <person name="Gautier V."/>
            <person name="Ament-Velasquez S.L."/>
            <person name="Kruys A."/>
            <person name="Hutchinson M.I."/>
            <person name="Powell A.J."/>
            <person name="Barry K."/>
            <person name="Miller A.N."/>
            <person name="Grigoriev I.V."/>
            <person name="Debuchy R."/>
            <person name="Gladieux P."/>
            <person name="Thoren M.H."/>
            <person name="Johannesson H."/>
        </authorList>
    </citation>
    <scope>NUCLEOTIDE SEQUENCE</scope>
    <source>
        <strain evidence="2">CBS 118394</strain>
    </source>
</reference>
<keyword evidence="3" id="KW-1185">Reference proteome</keyword>
<evidence type="ECO:0008006" key="4">
    <source>
        <dbReference type="Google" id="ProtNLM"/>
    </source>
</evidence>
<sequence>MLVLIHFWLLFLLILLVPVLEASATNTCGSPPPSPPADSFLVNFGSLLYSSPHTFYDISCSSFQLVLRASFRLLRNP</sequence>
<evidence type="ECO:0000256" key="1">
    <source>
        <dbReference type="SAM" id="SignalP"/>
    </source>
</evidence>
<proteinExistence type="predicted"/>
<comment type="caution">
    <text evidence="2">The sequence shown here is derived from an EMBL/GenBank/DDBJ whole genome shotgun (WGS) entry which is preliminary data.</text>
</comment>
<evidence type="ECO:0000313" key="2">
    <source>
        <dbReference type="EMBL" id="KAK3325208.1"/>
    </source>
</evidence>
<dbReference type="AlphaFoldDB" id="A0AAE0IHV4"/>
<dbReference type="EMBL" id="JAUEDM010000002">
    <property type="protein sequence ID" value="KAK3325208.1"/>
    <property type="molecule type" value="Genomic_DNA"/>
</dbReference>
<evidence type="ECO:0000313" key="3">
    <source>
        <dbReference type="Proteomes" id="UP001283341"/>
    </source>
</evidence>
<feature type="chain" id="PRO_5042095977" description="Secreted protein" evidence="1">
    <location>
        <begin position="25"/>
        <end position="77"/>
    </location>
</feature>
<keyword evidence="1" id="KW-0732">Signal</keyword>
<dbReference type="Proteomes" id="UP001283341">
    <property type="component" value="Unassembled WGS sequence"/>
</dbReference>
<organism evidence="2 3">
    <name type="scientific">Apodospora peruviana</name>
    <dbReference type="NCBI Taxonomy" id="516989"/>
    <lineage>
        <taxon>Eukaryota</taxon>
        <taxon>Fungi</taxon>
        <taxon>Dikarya</taxon>
        <taxon>Ascomycota</taxon>
        <taxon>Pezizomycotina</taxon>
        <taxon>Sordariomycetes</taxon>
        <taxon>Sordariomycetidae</taxon>
        <taxon>Sordariales</taxon>
        <taxon>Lasiosphaeriaceae</taxon>
        <taxon>Apodospora</taxon>
    </lineage>
</organism>
<protein>
    <recommendedName>
        <fullName evidence="4">Secreted protein</fullName>
    </recommendedName>
</protein>